<protein>
    <submittedName>
        <fullName evidence="2">Uma2 family endonuclease</fullName>
    </submittedName>
</protein>
<dbReference type="EMBL" id="CP089983">
    <property type="protein sequence ID" value="WXB10595.1"/>
    <property type="molecule type" value="Genomic_DNA"/>
</dbReference>
<reference evidence="2" key="1">
    <citation type="submission" date="2021-12" db="EMBL/GenBank/DDBJ databases">
        <title>Discovery of the Pendulisporaceae a myxobacterial family with distinct sporulation behavior and unique specialized metabolism.</title>
        <authorList>
            <person name="Garcia R."/>
            <person name="Popoff A."/>
            <person name="Bader C.D."/>
            <person name="Loehr J."/>
            <person name="Walesch S."/>
            <person name="Walt C."/>
            <person name="Boldt J."/>
            <person name="Bunk B."/>
            <person name="Haeckl F.J.F.P.J."/>
            <person name="Gunesch A.P."/>
            <person name="Birkelbach J."/>
            <person name="Nuebel U."/>
            <person name="Pietschmann T."/>
            <person name="Bach T."/>
            <person name="Mueller R."/>
        </authorList>
    </citation>
    <scope>NUCLEOTIDE SEQUENCE</scope>
    <source>
        <strain evidence="2">MSr11367</strain>
    </source>
</reference>
<keyword evidence="3" id="KW-1185">Reference proteome</keyword>
<sequence length="198" mass="22239">MSAAVSRKPRATLADWKRLTEDGHVVELIDGEIVEQSMGRPEHGRPQLKIGELLGPFNRRSGGPKGPGGWWLMSEVDIQYPKTEEIYRHDASGFRRDIYESPPTGNPTRDLPQWVCEILSKSTARVDLVKKQRSLHLHGIAHYWILDPEHGTLTVHRHHADGYIVVATGGVGDVIRAEPFDAIELDVGEFFGHDPVER</sequence>
<evidence type="ECO:0000259" key="1">
    <source>
        <dbReference type="Pfam" id="PF05685"/>
    </source>
</evidence>
<gene>
    <name evidence="2" type="ORF">LVJ94_25630</name>
</gene>
<accession>A0ABZ2LIL9</accession>
<proteinExistence type="predicted"/>
<dbReference type="GO" id="GO:0004519">
    <property type="term" value="F:endonuclease activity"/>
    <property type="evidence" value="ECO:0007669"/>
    <property type="project" value="UniProtKB-KW"/>
</dbReference>
<dbReference type="Gene3D" id="3.90.1570.10">
    <property type="entry name" value="tt1808, chain A"/>
    <property type="match status" value="1"/>
</dbReference>
<dbReference type="InterPro" id="IPR011335">
    <property type="entry name" value="Restrct_endonuc-II-like"/>
</dbReference>
<dbReference type="Proteomes" id="UP001374803">
    <property type="component" value="Chromosome"/>
</dbReference>
<keyword evidence="2" id="KW-0378">Hydrolase</keyword>
<name>A0ABZ2LIL9_9BACT</name>
<keyword evidence="2" id="KW-0255">Endonuclease</keyword>
<dbReference type="Pfam" id="PF05685">
    <property type="entry name" value="Uma2"/>
    <property type="match status" value="1"/>
</dbReference>
<organism evidence="2 3">
    <name type="scientific">Pendulispora rubella</name>
    <dbReference type="NCBI Taxonomy" id="2741070"/>
    <lineage>
        <taxon>Bacteria</taxon>
        <taxon>Pseudomonadati</taxon>
        <taxon>Myxococcota</taxon>
        <taxon>Myxococcia</taxon>
        <taxon>Myxococcales</taxon>
        <taxon>Sorangiineae</taxon>
        <taxon>Pendulisporaceae</taxon>
        <taxon>Pendulispora</taxon>
    </lineage>
</organism>
<evidence type="ECO:0000313" key="3">
    <source>
        <dbReference type="Proteomes" id="UP001374803"/>
    </source>
</evidence>
<feature type="domain" description="Putative restriction endonuclease" evidence="1">
    <location>
        <begin position="17"/>
        <end position="187"/>
    </location>
</feature>
<dbReference type="PANTHER" id="PTHR35400:SF3">
    <property type="entry name" value="SLL1072 PROTEIN"/>
    <property type="match status" value="1"/>
</dbReference>
<dbReference type="InterPro" id="IPR008538">
    <property type="entry name" value="Uma2"/>
</dbReference>
<dbReference type="InterPro" id="IPR012296">
    <property type="entry name" value="Nuclease_put_TT1808"/>
</dbReference>
<evidence type="ECO:0000313" key="2">
    <source>
        <dbReference type="EMBL" id="WXB10595.1"/>
    </source>
</evidence>
<keyword evidence="2" id="KW-0540">Nuclease</keyword>
<dbReference type="PANTHER" id="PTHR35400">
    <property type="entry name" value="SLR1083 PROTEIN"/>
    <property type="match status" value="1"/>
</dbReference>
<dbReference type="RefSeq" id="WP_394840270.1">
    <property type="nucleotide sequence ID" value="NZ_CP089929.1"/>
</dbReference>
<dbReference type="CDD" id="cd06260">
    <property type="entry name" value="DUF820-like"/>
    <property type="match status" value="1"/>
</dbReference>
<dbReference type="SUPFAM" id="SSF52980">
    <property type="entry name" value="Restriction endonuclease-like"/>
    <property type="match status" value="1"/>
</dbReference>